<dbReference type="CDD" id="cd01335">
    <property type="entry name" value="Radical_SAM"/>
    <property type="match status" value="1"/>
</dbReference>
<evidence type="ECO:0000313" key="7">
    <source>
        <dbReference type="Proteomes" id="UP000414233"/>
    </source>
</evidence>
<dbReference type="AlphaFoldDB" id="A0A5E4XB20"/>
<dbReference type="InterPro" id="IPR007197">
    <property type="entry name" value="rSAM"/>
</dbReference>
<evidence type="ECO:0000256" key="1">
    <source>
        <dbReference type="ARBA" id="ARBA00022723"/>
    </source>
</evidence>
<evidence type="ECO:0000256" key="3">
    <source>
        <dbReference type="ARBA" id="ARBA00023014"/>
    </source>
</evidence>
<keyword evidence="3" id="KW-0411">Iron-sulfur</keyword>
<dbReference type="SFLD" id="SFLDS00029">
    <property type="entry name" value="Radical_SAM"/>
    <property type="match status" value="1"/>
</dbReference>
<dbReference type="OrthoDB" id="9785699at2"/>
<gene>
    <name evidence="6" type="ORF">PTE30175_03677</name>
</gene>
<evidence type="ECO:0000313" key="6">
    <source>
        <dbReference type="EMBL" id="VVE33392.1"/>
    </source>
</evidence>
<organism evidence="6 7">
    <name type="scientific">Pandoraea terrae</name>
    <dbReference type="NCBI Taxonomy" id="1537710"/>
    <lineage>
        <taxon>Bacteria</taxon>
        <taxon>Pseudomonadati</taxon>
        <taxon>Pseudomonadota</taxon>
        <taxon>Betaproteobacteria</taxon>
        <taxon>Burkholderiales</taxon>
        <taxon>Burkholderiaceae</taxon>
        <taxon>Pandoraea</taxon>
    </lineage>
</organism>
<feature type="compositionally biased region" description="Basic and acidic residues" evidence="4">
    <location>
        <begin position="29"/>
        <end position="45"/>
    </location>
</feature>
<feature type="region of interest" description="Disordered" evidence="4">
    <location>
        <begin position="1"/>
        <end position="45"/>
    </location>
</feature>
<reference evidence="6 7" key="1">
    <citation type="submission" date="2019-08" db="EMBL/GenBank/DDBJ databases">
        <authorList>
            <person name="Peeters C."/>
        </authorList>
    </citation>
    <scope>NUCLEOTIDE SEQUENCE [LARGE SCALE GENOMIC DNA]</scope>
    <source>
        <strain evidence="6 7">LMG 30175</strain>
    </source>
</reference>
<dbReference type="PANTHER" id="PTHR43432:SF3">
    <property type="entry name" value="SLR0285 PROTEIN"/>
    <property type="match status" value="1"/>
</dbReference>
<dbReference type="Gene3D" id="3.80.30.30">
    <property type="match status" value="1"/>
</dbReference>
<keyword evidence="7" id="KW-1185">Reference proteome</keyword>
<dbReference type="SFLD" id="SFLDG01084">
    <property type="entry name" value="Uncharacterised_Radical_SAM_Su"/>
    <property type="match status" value="1"/>
</dbReference>
<dbReference type="PROSITE" id="PS51918">
    <property type="entry name" value="RADICAL_SAM"/>
    <property type="match status" value="1"/>
</dbReference>
<dbReference type="GO" id="GO:0051536">
    <property type="term" value="F:iron-sulfur cluster binding"/>
    <property type="evidence" value="ECO:0007669"/>
    <property type="project" value="UniProtKB-KW"/>
</dbReference>
<sequence length="377" mass="41951">MASSFAPPSARKGRGATDNLASRFSAWTRETDETRPESDAAQEHEVHFRTQVIQETARSVITRNQSPDIPFDRSINPYRGCEHGCSYCFARPTHAYLGLSPGLDFETKLYAKHNAAQRLEAELRRPGYRPAMLALGTSTDPYQPIEREQGITRQILEVLEQFGHPVGITTKSSLVTRDIDILSRMAERGLVRVFMSIGTLDAEIARRMEPRANTPARRMEAVRRLTTAGVPTGVIVAPIVPALTDFDIERVLSTAAEAGATYAGYVMLRLPLEVHDIFVAWLEEHYPLRARHVLSLIEQVRDGRHNSAAFGERMRGTGKHAELVRQRFHLACRKLGFDQARAPLRTDLFRVPQLQAAPAAPAEAPAPAAAGDQLRLF</sequence>
<dbReference type="PANTHER" id="PTHR43432">
    <property type="entry name" value="SLR0285 PROTEIN"/>
    <property type="match status" value="1"/>
</dbReference>
<dbReference type="GO" id="GO:0016829">
    <property type="term" value="F:lyase activity"/>
    <property type="evidence" value="ECO:0007669"/>
    <property type="project" value="UniProtKB-KW"/>
</dbReference>
<dbReference type="InterPro" id="IPR058240">
    <property type="entry name" value="rSAM_sf"/>
</dbReference>
<keyword evidence="2" id="KW-0408">Iron</keyword>
<dbReference type="GO" id="GO:0046872">
    <property type="term" value="F:metal ion binding"/>
    <property type="evidence" value="ECO:0007669"/>
    <property type="project" value="UniProtKB-KW"/>
</dbReference>
<keyword evidence="1" id="KW-0479">Metal-binding</keyword>
<dbReference type="InterPro" id="IPR040086">
    <property type="entry name" value="MJ0683-like"/>
</dbReference>
<accession>A0A5E4XB20</accession>
<dbReference type="SMART" id="SM00729">
    <property type="entry name" value="Elp3"/>
    <property type="match status" value="1"/>
</dbReference>
<feature type="domain" description="Radical SAM core" evidence="5">
    <location>
        <begin position="67"/>
        <end position="309"/>
    </location>
</feature>
<dbReference type="RefSeq" id="WP_150698486.1">
    <property type="nucleotide sequence ID" value="NZ_CABPRZ010000016.1"/>
</dbReference>
<evidence type="ECO:0000259" key="5">
    <source>
        <dbReference type="PROSITE" id="PS51918"/>
    </source>
</evidence>
<proteinExistence type="predicted"/>
<dbReference type="EMBL" id="CABPRZ010000016">
    <property type="protein sequence ID" value="VVE33392.1"/>
    <property type="molecule type" value="Genomic_DNA"/>
</dbReference>
<dbReference type="NCBIfam" id="NF033668">
    <property type="entry name" value="rSAM_PA0069"/>
    <property type="match status" value="1"/>
</dbReference>
<protein>
    <submittedName>
        <fullName evidence="6">DNA repair photolyase</fullName>
    </submittedName>
</protein>
<dbReference type="Pfam" id="PF04055">
    <property type="entry name" value="Radical_SAM"/>
    <property type="match status" value="1"/>
</dbReference>
<name>A0A5E4XB20_9BURK</name>
<dbReference type="InterPro" id="IPR006638">
    <property type="entry name" value="Elp3/MiaA/NifB-like_rSAM"/>
</dbReference>
<evidence type="ECO:0000256" key="2">
    <source>
        <dbReference type="ARBA" id="ARBA00023004"/>
    </source>
</evidence>
<keyword evidence="6" id="KW-0456">Lyase</keyword>
<evidence type="ECO:0000256" key="4">
    <source>
        <dbReference type="SAM" id="MobiDB-lite"/>
    </source>
</evidence>
<dbReference type="SUPFAM" id="SSF102114">
    <property type="entry name" value="Radical SAM enzymes"/>
    <property type="match status" value="1"/>
</dbReference>
<dbReference type="Proteomes" id="UP000414233">
    <property type="component" value="Unassembled WGS sequence"/>
</dbReference>